<proteinExistence type="predicted"/>
<organism evidence="1 2">
    <name type="scientific">Hypoxylon rubiginosum</name>
    <dbReference type="NCBI Taxonomy" id="110542"/>
    <lineage>
        <taxon>Eukaryota</taxon>
        <taxon>Fungi</taxon>
        <taxon>Dikarya</taxon>
        <taxon>Ascomycota</taxon>
        <taxon>Pezizomycotina</taxon>
        <taxon>Sordariomycetes</taxon>
        <taxon>Xylariomycetidae</taxon>
        <taxon>Xylariales</taxon>
        <taxon>Hypoxylaceae</taxon>
        <taxon>Hypoxylon</taxon>
    </lineage>
</organism>
<gene>
    <name evidence="1" type="ORF">F4821DRAFT_95241</name>
</gene>
<sequence>MRFLHSFITPLLLVAAGAAQAASSWGFDDAKLSVIPKKTGDGAKSKDVRQFNDKSPLAGTPVIFDSSDSLKLLLTIKENGKGKRPHQAFLVLRQQGTTLEAPFPLTVKDNGKATVEIKHSDLPVQFAAGKELLEASLVLASFGSSEGFNKPFFDIELTRDPNATPVVYEPALRYGKQPEIHHIFRADPKNPPKIVSAVFVLAVLATLPVLFVGWLVLGANISHLPKALGAAPVAHGVFFGSIVAMEGVFYMYYLSWNLFQTLPVIGLVGTAAFLSGAKALGEVQSRRLAGER</sequence>
<evidence type="ECO:0000313" key="1">
    <source>
        <dbReference type="EMBL" id="KAI6088100.1"/>
    </source>
</evidence>
<comment type="caution">
    <text evidence="1">The sequence shown here is derived from an EMBL/GenBank/DDBJ whole genome shotgun (WGS) entry which is preliminary data.</text>
</comment>
<reference evidence="1 2" key="1">
    <citation type="journal article" date="2022" name="New Phytol.">
        <title>Ecological generalism drives hyperdiversity of secondary metabolite gene clusters in xylarialean endophytes.</title>
        <authorList>
            <person name="Franco M.E.E."/>
            <person name="Wisecaver J.H."/>
            <person name="Arnold A.E."/>
            <person name="Ju Y.M."/>
            <person name="Slot J.C."/>
            <person name="Ahrendt S."/>
            <person name="Moore L.P."/>
            <person name="Eastman K.E."/>
            <person name="Scott K."/>
            <person name="Konkel Z."/>
            <person name="Mondo S.J."/>
            <person name="Kuo A."/>
            <person name="Hayes R.D."/>
            <person name="Haridas S."/>
            <person name="Andreopoulos B."/>
            <person name="Riley R."/>
            <person name="LaButti K."/>
            <person name="Pangilinan J."/>
            <person name="Lipzen A."/>
            <person name="Amirebrahimi M."/>
            <person name="Yan J."/>
            <person name="Adam C."/>
            <person name="Keymanesh K."/>
            <person name="Ng V."/>
            <person name="Louie K."/>
            <person name="Northen T."/>
            <person name="Drula E."/>
            <person name="Henrissat B."/>
            <person name="Hsieh H.M."/>
            <person name="Youens-Clark K."/>
            <person name="Lutzoni F."/>
            <person name="Miadlikowska J."/>
            <person name="Eastwood D.C."/>
            <person name="Hamelin R.C."/>
            <person name="Grigoriev I.V."/>
            <person name="U'Ren J.M."/>
        </authorList>
    </citation>
    <scope>NUCLEOTIDE SEQUENCE [LARGE SCALE GENOMIC DNA]</scope>
    <source>
        <strain evidence="1 2">ER1909</strain>
    </source>
</reference>
<name>A0ACC0D6D1_9PEZI</name>
<keyword evidence="2" id="KW-1185">Reference proteome</keyword>
<accession>A0ACC0D6D1</accession>
<dbReference type="Proteomes" id="UP001497680">
    <property type="component" value="Unassembled WGS sequence"/>
</dbReference>
<protein>
    <submittedName>
        <fullName evidence="1">Dolichyl-diphosphooligosaccharide--protein glycosyltransferase subunit Swp1</fullName>
    </submittedName>
</protein>
<dbReference type="EMBL" id="MU394303">
    <property type="protein sequence ID" value="KAI6088100.1"/>
    <property type="molecule type" value="Genomic_DNA"/>
</dbReference>
<evidence type="ECO:0000313" key="2">
    <source>
        <dbReference type="Proteomes" id="UP001497680"/>
    </source>
</evidence>